<accession>A0ABN8YDK2</accession>
<sequence length="131" mass="13977">MCSLSIPSFDCPPRECDTCVQSVLSNLGSESAAPPGPPCAASIPQICRLPLVPCGRACQCRVFCRETAVDPWHLGSGLFFCASFPEMSSPVLLLLLSLWTFAANYEAGSEMHIESSHPTKFSRGEASPGPD</sequence>
<proteinExistence type="predicted"/>
<reference evidence="1" key="1">
    <citation type="submission" date="2023-04" db="EMBL/GenBank/DDBJ databases">
        <authorList>
            <consortium name="ELIXIR-Norway"/>
        </authorList>
    </citation>
    <scope>NUCLEOTIDE SEQUENCE [LARGE SCALE GENOMIC DNA]</scope>
</reference>
<name>A0ABN8YDK2_RANTA</name>
<dbReference type="Proteomes" id="UP001176941">
    <property type="component" value="Chromosome 19"/>
</dbReference>
<dbReference type="EMBL" id="OX459955">
    <property type="protein sequence ID" value="CAI9159622.1"/>
    <property type="molecule type" value="Genomic_DNA"/>
</dbReference>
<organism evidence="1 2">
    <name type="scientific">Rangifer tarandus platyrhynchus</name>
    <name type="common">Svalbard reindeer</name>
    <dbReference type="NCBI Taxonomy" id="3082113"/>
    <lineage>
        <taxon>Eukaryota</taxon>
        <taxon>Metazoa</taxon>
        <taxon>Chordata</taxon>
        <taxon>Craniata</taxon>
        <taxon>Vertebrata</taxon>
        <taxon>Euteleostomi</taxon>
        <taxon>Mammalia</taxon>
        <taxon>Eutheria</taxon>
        <taxon>Laurasiatheria</taxon>
        <taxon>Artiodactyla</taxon>
        <taxon>Ruminantia</taxon>
        <taxon>Pecora</taxon>
        <taxon>Cervidae</taxon>
        <taxon>Odocoileinae</taxon>
        <taxon>Rangifer</taxon>
    </lineage>
</organism>
<gene>
    <name evidence="1" type="ORF">MRATA1EN1_LOCUS8584</name>
</gene>
<protein>
    <submittedName>
        <fullName evidence="1">Uncharacterized protein</fullName>
    </submittedName>
</protein>
<evidence type="ECO:0000313" key="2">
    <source>
        <dbReference type="Proteomes" id="UP001176941"/>
    </source>
</evidence>
<keyword evidence="2" id="KW-1185">Reference proteome</keyword>
<evidence type="ECO:0000313" key="1">
    <source>
        <dbReference type="EMBL" id="CAI9159622.1"/>
    </source>
</evidence>